<dbReference type="InterPro" id="IPR027268">
    <property type="entry name" value="Peptidase_M4/M1_CTD_sf"/>
</dbReference>
<keyword evidence="1" id="KW-0812">Transmembrane</keyword>
<keyword evidence="1" id="KW-0472">Membrane</keyword>
<feature type="transmembrane region" description="Helical" evidence="1">
    <location>
        <begin position="20"/>
        <end position="41"/>
    </location>
</feature>
<dbReference type="EMBL" id="JBAWKC010000003">
    <property type="protein sequence ID" value="MFH6768968.1"/>
    <property type="molecule type" value="Genomic_DNA"/>
</dbReference>
<feature type="transmembrane region" description="Helical" evidence="1">
    <location>
        <begin position="368"/>
        <end position="387"/>
    </location>
</feature>
<feature type="domain" description="Peptidase M1 membrane alanine aminopeptidase" evidence="2">
    <location>
        <begin position="935"/>
        <end position="1075"/>
    </location>
</feature>
<proteinExistence type="predicted"/>
<feature type="transmembrane region" description="Helical" evidence="1">
    <location>
        <begin position="248"/>
        <end position="268"/>
    </location>
</feature>
<feature type="transmembrane region" description="Helical" evidence="1">
    <location>
        <begin position="572"/>
        <end position="593"/>
    </location>
</feature>
<dbReference type="Gene3D" id="1.10.390.10">
    <property type="entry name" value="Neutral Protease Domain 2"/>
    <property type="match status" value="1"/>
</dbReference>
<evidence type="ECO:0000313" key="4">
    <source>
        <dbReference type="Proteomes" id="UP001610104"/>
    </source>
</evidence>
<dbReference type="Proteomes" id="UP001610104">
    <property type="component" value="Unassembled WGS sequence"/>
</dbReference>
<feature type="transmembrane region" description="Helical" evidence="1">
    <location>
        <begin position="533"/>
        <end position="551"/>
    </location>
</feature>
<reference evidence="3 4" key="1">
    <citation type="submission" date="2024-02" db="EMBL/GenBank/DDBJ databases">
        <title>A Gaetbulibacter species isolated from tidal flats and genomic insights of their niches.</title>
        <authorList>
            <person name="Ye Y."/>
        </authorList>
    </citation>
    <scope>NUCLEOTIDE SEQUENCE [LARGE SCALE GENOMIC DNA]</scope>
    <source>
        <strain evidence="3 4">KEM-8</strain>
    </source>
</reference>
<evidence type="ECO:0000256" key="1">
    <source>
        <dbReference type="SAM" id="Phobius"/>
    </source>
</evidence>
<organism evidence="3 4">
    <name type="scientific">Gaetbulibacter aquiaggeris</name>
    <dbReference type="NCBI Taxonomy" id="1735373"/>
    <lineage>
        <taxon>Bacteria</taxon>
        <taxon>Pseudomonadati</taxon>
        <taxon>Bacteroidota</taxon>
        <taxon>Flavobacteriia</taxon>
        <taxon>Flavobacteriales</taxon>
        <taxon>Flavobacteriaceae</taxon>
        <taxon>Gaetbulibacter</taxon>
    </lineage>
</organism>
<gene>
    <name evidence="3" type="ORF">V8G56_09490</name>
</gene>
<dbReference type="RefSeq" id="WP_395438219.1">
    <property type="nucleotide sequence ID" value="NZ_JBAWKC010000003.1"/>
</dbReference>
<accession>A0ABW7MRG8</accession>
<protein>
    <submittedName>
        <fullName evidence="3">M1 family aminopeptidase</fullName>
    </submittedName>
</protein>
<dbReference type="SUPFAM" id="SSF55486">
    <property type="entry name" value="Metalloproteases ('zincins'), catalytic domain"/>
    <property type="match status" value="1"/>
</dbReference>
<dbReference type="InterPro" id="IPR014782">
    <property type="entry name" value="Peptidase_M1_dom"/>
</dbReference>
<feature type="transmembrane region" description="Helical" evidence="1">
    <location>
        <begin position="422"/>
        <end position="441"/>
    </location>
</feature>
<dbReference type="GO" id="GO:0004177">
    <property type="term" value="F:aminopeptidase activity"/>
    <property type="evidence" value="ECO:0007669"/>
    <property type="project" value="UniProtKB-KW"/>
</dbReference>
<feature type="transmembrane region" description="Helical" evidence="1">
    <location>
        <begin position="328"/>
        <end position="348"/>
    </location>
</feature>
<keyword evidence="3" id="KW-0645">Protease</keyword>
<keyword evidence="4" id="KW-1185">Reference proteome</keyword>
<dbReference type="Pfam" id="PF01433">
    <property type="entry name" value="Peptidase_M1"/>
    <property type="match status" value="1"/>
</dbReference>
<keyword evidence="3" id="KW-0031">Aminopeptidase</keyword>
<feature type="transmembrane region" description="Helical" evidence="1">
    <location>
        <begin position="180"/>
        <end position="200"/>
    </location>
</feature>
<name>A0ABW7MRG8_9FLAO</name>
<keyword evidence="3" id="KW-0378">Hydrolase</keyword>
<feature type="transmembrane region" description="Helical" evidence="1">
    <location>
        <begin position="61"/>
        <end position="84"/>
    </location>
</feature>
<comment type="caution">
    <text evidence="3">The sequence shown here is derived from an EMBL/GenBank/DDBJ whole genome shotgun (WGS) entry which is preliminary data.</text>
</comment>
<evidence type="ECO:0000259" key="2">
    <source>
        <dbReference type="Pfam" id="PF01433"/>
    </source>
</evidence>
<feature type="transmembrane region" description="Helical" evidence="1">
    <location>
        <begin position="453"/>
        <end position="475"/>
    </location>
</feature>
<feature type="transmembrane region" description="Helical" evidence="1">
    <location>
        <begin position="105"/>
        <end position="134"/>
    </location>
</feature>
<keyword evidence="1" id="KW-1133">Transmembrane helix</keyword>
<feature type="transmembrane region" description="Helical" evidence="1">
    <location>
        <begin position="154"/>
        <end position="173"/>
    </location>
</feature>
<sequence length="1218" mass="139324">MFSTIYKHELQYWFKKPAFYIYMAIFLLLSLFLSASSAGIFDFLTVSTGSSKIVNSPIGVVGLFNGLTTFIFFLFPSIIGVSIYRDYKSEMHTILYSYPFSKVDYLFAKFLSGITVVTIITLVIGLGMIVGFRLPGTNEDIVGPIMLMAYLQAYFVYIIPNIFLFGAIVFAVVTFTRNIAAGFIVVVLLMLIQGIVANLLSDPENRLISSLLDPFGGEAANYYTRYWTVAEQNEMMLPVKGVILYNRLIWLGIASAIFALVFRFFTFSQNAMSFSLRKPKGERSTKSNFGGITRIHLPKVAFDFSFLQNLKITWKLSNIDLKYIIKSWPFISIVLVGLIFILISATALGELFGTKTLPVTWEMLLLPGNSFSLFINILTFLYAGMLVHRGKIDNMNHLIDVTPIPDWTLLLSKLIALLKMQAILLLVIMIGGMTIQIYNGYYNFEIGHYLYELYVLNFIGFAIWAFLSLFIQILIGNPYLGLFVMLVISIGIPFLSFAGIEQAIFKYNQAPGFQYSDMNSYGSTETPYLIHRLYWFLGGLVLLCLSALFWVRGLPHSFKERIIIAKSRFKGPVLIISIAGLIAYLSLGFTIYYENNIMNERTSSKDQEKRAVTWEKTYKKYENAIQPRITAVNCNVNIFPKELNFDADGSYIMVNKSKVAIDSIFLNYNDYPSTFEFNKPNDLVLNDTVFNFNIYKLKEALLPGDTLKLIFKVNNKPNTLLRNNSPVLNNGTFINNFQMFPSLGYNSSVELQDNEVRKKYDLPENDLKPEPTDSTALGNTYISKDSDWIDFEATVSTSPDQIAIAPGYLQKEWQEGDRRYFHYKMDSKILNFYAFNSARYEVKKDKWHDVNLEIYYHKGHEFNLDRMMAGMKASLDYNSKNFSPYQHKQARIIEFPRTSGSFAQSFPNTIPFSEGVGFIADVDDTDEGGVDYPFAITVHEVAHQWWAHQVIGADVLGATMLSESLSEYVALKVLEHQQGKTKMRKFLKKALDDYLTQRTFETKREKPLMYNDGQGYIRYQKGSLVFYALSDYIGEDTLNNALKSYVEKVKFQEPPYTTSVEMVDYIKKATPDSLQYVIKDMFETITLYSNRIVDVSSKALDNGKYEVEIEFNVSKYRNNEKGRKYYGYKVGDTLSYQTENMKKPELSVLLADYIDIGVFTEEEVDGKKKEKVLYLKKHKISTINNKLTIIVDEKPTEVGVDPYNKLIDTSSDDNRREL</sequence>
<feature type="transmembrane region" description="Helical" evidence="1">
    <location>
        <begin position="482"/>
        <end position="500"/>
    </location>
</feature>
<evidence type="ECO:0000313" key="3">
    <source>
        <dbReference type="EMBL" id="MFH6768968.1"/>
    </source>
</evidence>